<dbReference type="Pfam" id="PF21939">
    <property type="entry name" value="Gp10_C"/>
    <property type="match status" value="1"/>
</dbReference>
<reference evidence="2" key="1">
    <citation type="submission" date="2023-04" db="EMBL/GenBank/DDBJ databases">
        <title>Isolation and Characterization of Novel Plasmid-specific Phages Infecting Bacteria Carrying Diverse Conjugative Plasmids.</title>
        <authorList>
            <person name="Parra B."/>
            <person name="Cockx B."/>
            <person name="Lutz V.T."/>
            <person name="Bronsted L."/>
            <person name="Smets B.F."/>
            <person name="Dechesne A."/>
        </authorList>
    </citation>
    <scope>NUCLEOTIDE SEQUENCE</scope>
</reference>
<dbReference type="EMBL" id="OQ829281">
    <property type="protein sequence ID" value="WHS68276.1"/>
    <property type="molecule type" value="Genomic_DNA"/>
</dbReference>
<name>A0AAF0KYA6_9CAUD</name>
<organism evidence="2 3">
    <name type="scientific">phage PKM.Lu.22.1</name>
    <dbReference type="NCBI Taxonomy" id="3049197"/>
    <lineage>
        <taxon>Viruses</taxon>
        <taxon>Duplodnaviria</taxon>
        <taxon>Heunggongvirae</taxon>
        <taxon>Uroviricota</taxon>
        <taxon>Caudoviricetes</taxon>
        <taxon>Grimontviridae</taxon>
    </lineage>
</organism>
<sequence length="289" mass="30858">MTVEVASFITDMNITYPRTGDLIKEGDDHIRLIKRIIQQTFAGFNSYVTISSTSMNNMDKNFKYASDSTDIGGSVFFNGSQKTINFNKNGVGTNRNIVTGIPLPRDGSAGLTDAVSRDYLENQGGAGRAVWPVGSIYISATDSNPASTLGFGSWTQFAPGRVLMGVGAGNDGSDTVNIQSPLTQGGKYYHQLTVGEMPAHAHGHDIGGTAISNGAHQHGLQMGVSTASPEGKGDWDAARMDWGSRGTTTVAGAHEHALRITGGIFSQGGNQKHNNIQPFITVYMWRRIS</sequence>
<dbReference type="SUPFAM" id="SSF88874">
    <property type="entry name" value="Receptor-binding domain of short tail fibre protein gp12"/>
    <property type="match status" value="1"/>
</dbReference>
<dbReference type="Proteomes" id="UP001223176">
    <property type="component" value="Segment"/>
</dbReference>
<evidence type="ECO:0000313" key="3">
    <source>
        <dbReference type="Proteomes" id="UP001223176"/>
    </source>
</evidence>
<proteinExistence type="predicted"/>
<accession>A0AAF0KYA6</accession>
<dbReference type="InterPro" id="IPR053827">
    <property type="entry name" value="Gp10_C"/>
</dbReference>
<evidence type="ECO:0000259" key="1">
    <source>
        <dbReference type="Pfam" id="PF21939"/>
    </source>
</evidence>
<keyword evidence="3" id="KW-1185">Reference proteome</keyword>
<evidence type="ECO:0000313" key="2">
    <source>
        <dbReference type="EMBL" id="WHS68276.1"/>
    </source>
</evidence>
<protein>
    <recommendedName>
        <fullName evidence="1">Baseplate structural protein Gp10 C-terminal domain-containing protein</fullName>
    </recommendedName>
</protein>
<feature type="domain" description="Baseplate structural protein Gp10 C-terminal" evidence="1">
    <location>
        <begin position="129"/>
        <end position="288"/>
    </location>
</feature>